<dbReference type="Pfam" id="PF02581">
    <property type="entry name" value="TMP-TENI"/>
    <property type="match status" value="1"/>
</dbReference>
<dbReference type="GO" id="GO:0000287">
    <property type="term" value="F:magnesium ion binding"/>
    <property type="evidence" value="ECO:0007669"/>
    <property type="project" value="UniProtKB-UniRule"/>
</dbReference>
<feature type="binding site" evidence="9">
    <location>
        <position position="97"/>
    </location>
    <ligand>
        <name>Mg(2+)</name>
        <dbReference type="ChEBI" id="CHEBI:18420"/>
    </ligand>
</feature>
<dbReference type="InterPro" id="IPR013785">
    <property type="entry name" value="Aldolase_TIM"/>
</dbReference>
<evidence type="ECO:0000256" key="4">
    <source>
        <dbReference type="ARBA" id="ARBA00022842"/>
    </source>
</evidence>
<evidence type="ECO:0000256" key="10">
    <source>
        <dbReference type="RuleBase" id="RU003826"/>
    </source>
</evidence>
<feature type="binding site" evidence="9">
    <location>
        <position position="96"/>
    </location>
    <ligand>
        <name>4-amino-2-methyl-5-(diphosphooxymethyl)pyrimidine</name>
        <dbReference type="ChEBI" id="CHEBI:57841"/>
    </ligand>
</feature>
<dbReference type="SUPFAM" id="SSF51391">
    <property type="entry name" value="Thiamin phosphate synthase"/>
    <property type="match status" value="1"/>
</dbReference>
<organism evidence="13 14">
    <name type="scientific">Sphingomonas lacunae</name>
    <dbReference type="NCBI Taxonomy" id="2698828"/>
    <lineage>
        <taxon>Bacteria</taxon>
        <taxon>Pseudomonadati</taxon>
        <taxon>Pseudomonadota</taxon>
        <taxon>Alphaproteobacteria</taxon>
        <taxon>Sphingomonadales</taxon>
        <taxon>Sphingomonadaceae</taxon>
        <taxon>Sphingomonas</taxon>
    </lineage>
</organism>
<dbReference type="AlphaFoldDB" id="A0A6M4AUR7"/>
<comment type="similarity">
    <text evidence="9 10">Belongs to the thiamine-phosphate synthase family.</text>
</comment>
<dbReference type="GO" id="GO:0004789">
    <property type="term" value="F:thiamine-phosphate diphosphorylase activity"/>
    <property type="evidence" value="ECO:0007669"/>
    <property type="project" value="UniProtKB-UniRule"/>
</dbReference>
<feature type="binding site" evidence="9">
    <location>
        <begin position="64"/>
        <end position="68"/>
    </location>
    <ligand>
        <name>4-amino-2-methyl-5-(diphosphooxymethyl)pyrimidine</name>
        <dbReference type="ChEBI" id="CHEBI:57841"/>
    </ligand>
</feature>
<dbReference type="HAMAP" id="MF_00097">
    <property type="entry name" value="TMP_synthase"/>
    <property type="match status" value="1"/>
</dbReference>
<evidence type="ECO:0000256" key="5">
    <source>
        <dbReference type="ARBA" id="ARBA00022977"/>
    </source>
</evidence>
<dbReference type="InterPro" id="IPR034291">
    <property type="entry name" value="TMP_synthase"/>
</dbReference>
<comment type="pathway">
    <text evidence="1 9 11">Cofactor biosynthesis; thiamine diphosphate biosynthesis; thiamine phosphate from 4-amino-2-methyl-5-diphosphomethylpyrimidine and 4-methyl-5-(2-phosphoethyl)-thiazole: step 1/1.</text>
</comment>
<reference evidence="13 14" key="1">
    <citation type="submission" date="2020-01" db="EMBL/GenBank/DDBJ databases">
        <title>Sphingomonas sp. strain CSW-10.</title>
        <authorList>
            <person name="Chen W.-M."/>
        </authorList>
    </citation>
    <scope>NUCLEOTIDE SEQUENCE [LARGE SCALE GENOMIC DNA]</scope>
    <source>
        <strain evidence="13 14">CSW-10</strain>
    </source>
</reference>
<gene>
    <name evidence="9 13" type="primary">thiE</name>
    <name evidence="13" type="ORF">GV829_10955</name>
</gene>
<evidence type="ECO:0000313" key="13">
    <source>
        <dbReference type="EMBL" id="QJQ32897.1"/>
    </source>
</evidence>
<evidence type="ECO:0000259" key="12">
    <source>
        <dbReference type="Pfam" id="PF02581"/>
    </source>
</evidence>
<keyword evidence="2 9" id="KW-0808">Transferase</keyword>
<comment type="cofactor">
    <cofactor evidence="9">
        <name>Mg(2+)</name>
        <dbReference type="ChEBI" id="CHEBI:18420"/>
    </cofactor>
    <text evidence="9">Binds 1 Mg(2+) ion per subunit.</text>
</comment>
<evidence type="ECO:0000256" key="7">
    <source>
        <dbReference type="ARBA" id="ARBA00047851"/>
    </source>
</evidence>
<dbReference type="InterPro" id="IPR036206">
    <property type="entry name" value="ThiamineP_synth_sf"/>
</dbReference>
<evidence type="ECO:0000256" key="2">
    <source>
        <dbReference type="ARBA" id="ARBA00022679"/>
    </source>
</evidence>
<accession>A0A6M4AUR7</accession>
<dbReference type="RefSeq" id="WP_169946620.1">
    <property type="nucleotide sequence ID" value="NZ_CP053015.1"/>
</dbReference>
<dbReference type="Gene3D" id="3.20.20.70">
    <property type="entry name" value="Aldolase class I"/>
    <property type="match status" value="1"/>
</dbReference>
<feature type="binding site" evidence="9">
    <location>
        <begin position="162"/>
        <end position="164"/>
    </location>
    <ligand>
        <name>2-[(2R,5Z)-2-carboxy-4-methylthiazol-5(2H)-ylidene]ethyl phosphate</name>
        <dbReference type="ChEBI" id="CHEBI:62899"/>
    </ligand>
</feature>
<dbReference type="EC" id="2.5.1.3" evidence="9"/>
<feature type="binding site" evidence="9">
    <location>
        <position position="192"/>
    </location>
    <ligand>
        <name>2-[(2R,5Z)-2-carboxy-4-methylthiazol-5(2H)-ylidene]ethyl phosphate</name>
        <dbReference type="ChEBI" id="CHEBI:62899"/>
    </ligand>
</feature>
<dbReference type="GO" id="GO:0009228">
    <property type="term" value="P:thiamine biosynthetic process"/>
    <property type="evidence" value="ECO:0007669"/>
    <property type="project" value="UniProtKB-KW"/>
</dbReference>
<comment type="catalytic activity">
    <reaction evidence="8 9 10">
        <text>2-[(2R,5Z)-2-carboxy-4-methylthiazol-5(2H)-ylidene]ethyl phosphate + 4-amino-2-methyl-5-(diphosphooxymethyl)pyrimidine + 2 H(+) = thiamine phosphate + CO2 + diphosphate</text>
        <dbReference type="Rhea" id="RHEA:47844"/>
        <dbReference type="ChEBI" id="CHEBI:15378"/>
        <dbReference type="ChEBI" id="CHEBI:16526"/>
        <dbReference type="ChEBI" id="CHEBI:33019"/>
        <dbReference type="ChEBI" id="CHEBI:37575"/>
        <dbReference type="ChEBI" id="CHEBI:57841"/>
        <dbReference type="ChEBI" id="CHEBI:62899"/>
        <dbReference type="EC" id="2.5.1.3"/>
    </reaction>
</comment>
<evidence type="ECO:0000256" key="6">
    <source>
        <dbReference type="ARBA" id="ARBA00047334"/>
    </source>
</evidence>
<feature type="domain" description="Thiamine phosphate synthase/TenI" evidence="12">
    <location>
        <begin position="35"/>
        <end position="215"/>
    </location>
</feature>
<dbReference type="KEGG" id="slan:GV829_10955"/>
<dbReference type="GO" id="GO:0005737">
    <property type="term" value="C:cytoplasm"/>
    <property type="evidence" value="ECO:0007669"/>
    <property type="project" value="TreeGrafter"/>
</dbReference>
<comment type="caution">
    <text evidence="9">Lacks conserved residue(s) required for the propagation of feature annotation.</text>
</comment>
<feature type="binding site" evidence="9">
    <location>
        <position position="135"/>
    </location>
    <ligand>
        <name>4-amino-2-methyl-5-(diphosphooxymethyl)pyrimidine</name>
        <dbReference type="ChEBI" id="CHEBI:57841"/>
    </ligand>
</feature>
<evidence type="ECO:0000256" key="11">
    <source>
        <dbReference type="RuleBase" id="RU004253"/>
    </source>
</evidence>
<evidence type="ECO:0000313" key="14">
    <source>
        <dbReference type="Proteomes" id="UP000503018"/>
    </source>
</evidence>
<keyword evidence="5 9" id="KW-0784">Thiamine biosynthesis</keyword>
<evidence type="ECO:0000256" key="3">
    <source>
        <dbReference type="ARBA" id="ARBA00022723"/>
    </source>
</evidence>
<dbReference type="Proteomes" id="UP000503018">
    <property type="component" value="Chromosome"/>
</dbReference>
<evidence type="ECO:0000256" key="9">
    <source>
        <dbReference type="HAMAP-Rule" id="MF_00097"/>
    </source>
</evidence>
<feature type="binding site" evidence="9">
    <location>
        <position position="165"/>
    </location>
    <ligand>
        <name>4-amino-2-methyl-5-(diphosphooxymethyl)pyrimidine</name>
        <dbReference type="ChEBI" id="CHEBI:57841"/>
    </ligand>
</feature>
<comment type="catalytic activity">
    <reaction evidence="6 9 10">
        <text>4-methyl-5-(2-phosphooxyethyl)-thiazole + 4-amino-2-methyl-5-(diphosphooxymethyl)pyrimidine + H(+) = thiamine phosphate + diphosphate</text>
        <dbReference type="Rhea" id="RHEA:22328"/>
        <dbReference type="ChEBI" id="CHEBI:15378"/>
        <dbReference type="ChEBI" id="CHEBI:33019"/>
        <dbReference type="ChEBI" id="CHEBI:37575"/>
        <dbReference type="ChEBI" id="CHEBI:57841"/>
        <dbReference type="ChEBI" id="CHEBI:58296"/>
        <dbReference type="EC" id="2.5.1.3"/>
    </reaction>
</comment>
<dbReference type="GO" id="GO:0009229">
    <property type="term" value="P:thiamine diphosphate biosynthetic process"/>
    <property type="evidence" value="ECO:0007669"/>
    <property type="project" value="UniProtKB-UniRule"/>
</dbReference>
<feature type="binding site" evidence="9">
    <location>
        <position position="116"/>
    </location>
    <ligand>
        <name>Mg(2+)</name>
        <dbReference type="ChEBI" id="CHEBI:18420"/>
    </ligand>
</feature>
<evidence type="ECO:0000256" key="8">
    <source>
        <dbReference type="ARBA" id="ARBA00047883"/>
    </source>
</evidence>
<dbReference type="EMBL" id="CP053015">
    <property type="protein sequence ID" value="QJQ32897.1"/>
    <property type="molecule type" value="Genomic_DNA"/>
</dbReference>
<protein>
    <recommendedName>
        <fullName evidence="9">Thiamine-phosphate synthase</fullName>
        <shortName evidence="9">TP synthase</shortName>
        <shortName evidence="9">TPS</shortName>
        <ecNumber evidence="9">2.5.1.3</ecNumber>
    </recommendedName>
    <alternativeName>
        <fullName evidence="9">Thiamine-phosphate pyrophosphorylase</fullName>
        <shortName evidence="9">TMP pyrophosphorylase</shortName>
        <shortName evidence="9">TMP-PPase</shortName>
    </alternativeName>
</protein>
<dbReference type="PANTHER" id="PTHR20857:SF15">
    <property type="entry name" value="THIAMINE-PHOSPHATE SYNTHASE"/>
    <property type="match status" value="1"/>
</dbReference>
<proteinExistence type="inferred from homology"/>
<dbReference type="NCBIfam" id="TIGR00693">
    <property type="entry name" value="thiE"/>
    <property type="match status" value="1"/>
</dbReference>
<dbReference type="CDD" id="cd00564">
    <property type="entry name" value="TMP_TenI"/>
    <property type="match status" value="1"/>
</dbReference>
<name>A0A6M4AUR7_9SPHN</name>
<comment type="catalytic activity">
    <reaction evidence="7 9 10">
        <text>2-(2-carboxy-4-methylthiazol-5-yl)ethyl phosphate + 4-amino-2-methyl-5-(diphosphooxymethyl)pyrimidine + 2 H(+) = thiamine phosphate + CO2 + diphosphate</text>
        <dbReference type="Rhea" id="RHEA:47848"/>
        <dbReference type="ChEBI" id="CHEBI:15378"/>
        <dbReference type="ChEBI" id="CHEBI:16526"/>
        <dbReference type="ChEBI" id="CHEBI:33019"/>
        <dbReference type="ChEBI" id="CHEBI:37575"/>
        <dbReference type="ChEBI" id="CHEBI:57841"/>
        <dbReference type="ChEBI" id="CHEBI:62890"/>
        <dbReference type="EC" id="2.5.1.3"/>
    </reaction>
</comment>
<dbReference type="InterPro" id="IPR022998">
    <property type="entry name" value="ThiamineP_synth_TenI"/>
</dbReference>
<dbReference type="UniPathway" id="UPA00060">
    <property type="reaction ID" value="UER00141"/>
</dbReference>
<evidence type="ECO:0000256" key="1">
    <source>
        <dbReference type="ARBA" id="ARBA00005165"/>
    </source>
</evidence>
<keyword evidence="4 9" id="KW-0460">Magnesium</keyword>
<dbReference type="PANTHER" id="PTHR20857">
    <property type="entry name" value="THIAMINE-PHOSPHATE PYROPHOSPHORYLASE"/>
    <property type="match status" value="1"/>
</dbReference>
<keyword evidence="14" id="KW-1185">Reference proteome</keyword>
<keyword evidence="3 9" id="KW-0479">Metal-binding</keyword>
<sequence length="245" mass="25689">MSIKDIFDADPAEALELDPGFAERFGDQPRPACQLYLISPLETGGDFPARLAEALDAGPVAAFQFRVKGIDQHEAARLAEPLLALCRERDVAFIVNDDMSLAKRIGADGVHLGQGDGDPAEARRVLGPDAQIGVTCHASRHLAMEAAEAGADYVAFGAFFETTTKATEHRADVALPAWWTTVSDVPCVAIGGIDAGNCAPVVAAGADFIAVSSAVWQHPQGPGAGVRALHAGMTGPDAARRHSRE</sequence>
<comment type="function">
    <text evidence="9">Condenses 4-methyl-5-(beta-hydroxyethyl)thiazole monophosphate (THZ-P) and 2-methyl-4-amino-5-hydroxymethyl pyrimidine pyrophosphate (HMP-PP) to form thiamine monophosphate (TMP).</text>
</comment>